<protein>
    <submittedName>
        <fullName evidence="1">Uncharacterized protein</fullName>
    </submittedName>
</protein>
<dbReference type="Proteomes" id="UP000662873">
    <property type="component" value="Chromosome"/>
</dbReference>
<dbReference type="AlphaFoldDB" id="A0A809SBA7"/>
<name>A0A809SBA7_9BACT</name>
<dbReference type="EMBL" id="AP021858">
    <property type="protein sequence ID" value="BBO24841.1"/>
    <property type="molecule type" value="Genomic_DNA"/>
</dbReference>
<accession>A0A809SBA7</accession>
<evidence type="ECO:0000313" key="1">
    <source>
        <dbReference type="EMBL" id="BBO24841.1"/>
    </source>
</evidence>
<sequence length="413" mass="45145">MLATLVLLAAVSTVGQETFATPFAIETPERLMLTPFVDGVLETAEWDSLGDAGGAVSYLQWEPGVLHLAATSPFGREIVFSLDMANDGWLRGEDNLEVRLRWDGGRATARLRWLDATPATGPVWKPAPGFEKALVVAGAQSGELWSVEVTLIDPGSGRLPARNKGTLGIRADGVPFVEDDYPAYLPRTLTPVRFADRRLATPLEGLKVSYEVNTPVMGVGGEVWIRFTFEGSEALGIRRAVVDGVGLNSTNLALLNTPFPLWDNKNRAFVDYKTPIVPPALPGYRIARVRLQSSSGDSAEAHVSYRIAAIAEFDWVQPNVVPSRDTEQRIRLPFYVRTFSPEVVRGMYAVLTPSGWRAEEGGDRNFSLRGMGAAARRVLQLVVPPGAKGTFPLVFRADLGDRTIEQTLWLTVD</sequence>
<evidence type="ECO:0000313" key="2">
    <source>
        <dbReference type="Proteomes" id="UP000662873"/>
    </source>
</evidence>
<organism evidence="1 2">
    <name type="scientific">Candidatus Nitrosymbiomonas proteolyticus</name>
    <dbReference type="NCBI Taxonomy" id="2608984"/>
    <lineage>
        <taxon>Bacteria</taxon>
        <taxon>Bacillati</taxon>
        <taxon>Armatimonadota</taxon>
        <taxon>Armatimonadota incertae sedis</taxon>
        <taxon>Candidatus Nitrosymbiomonas</taxon>
    </lineage>
</organism>
<proteinExistence type="predicted"/>
<dbReference type="KEGG" id="npy:NPRO_24360"/>
<gene>
    <name evidence="1" type="ORF">NPRO_24360</name>
</gene>
<reference evidence="1" key="1">
    <citation type="journal article" name="DNA Res.">
        <title>The physiological potential of anammox bacteria as revealed by their core genome structure.</title>
        <authorList>
            <person name="Okubo T."/>
            <person name="Toyoda A."/>
            <person name="Fukuhara K."/>
            <person name="Uchiyama I."/>
            <person name="Harigaya Y."/>
            <person name="Kuroiwa M."/>
            <person name="Suzuki T."/>
            <person name="Murakami Y."/>
            <person name="Suwa Y."/>
            <person name="Takami H."/>
        </authorList>
    </citation>
    <scope>NUCLEOTIDE SEQUENCE</scope>
    <source>
        <strain evidence="1">317325-2</strain>
    </source>
</reference>